<organism evidence="1">
    <name type="scientific">Brassica oleracea</name>
    <name type="common">Wild cabbage</name>
    <dbReference type="NCBI Taxonomy" id="3712"/>
    <lineage>
        <taxon>Eukaryota</taxon>
        <taxon>Viridiplantae</taxon>
        <taxon>Streptophyta</taxon>
        <taxon>Embryophyta</taxon>
        <taxon>Tracheophyta</taxon>
        <taxon>Spermatophyta</taxon>
        <taxon>Magnoliopsida</taxon>
        <taxon>eudicotyledons</taxon>
        <taxon>Gunneridae</taxon>
        <taxon>Pentapetalae</taxon>
        <taxon>rosids</taxon>
        <taxon>malvids</taxon>
        <taxon>Brassicales</taxon>
        <taxon>Brassicaceae</taxon>
        <taxon>Brassiceae</taxon>
        <taxon>Brassica</taxon>
    </lineage>
</organism>
<accession>A0A3P6D0Q4</accession>
<dbReference type="AlphaFoldDB" id="A0A3P6D0Q4"/>
<gene>
    <name evidence="1" type="ORF">BOLC2T10285H</name>
</gene>
<proteinExistence type="predicted"/>
<sequence>METLKILKFGGGVDIELSPTFGTSTLPCRDQQGITEIHLTKQSRDSINLKELESSLGEGKESFRLWQYNLPRSSLSSVLDGFLEFPSGLVGW</sequence>
<evidence type="ECO:0000313" key="1">
    <source>
        <dbReference type="EMBL" id="VDD24657.1"/>
    </source>
</evidence>
<protein>
    <submittedName>
        <fullName evidence="1">Uncharacterized protein</fullName>
    </submittedName>
</protein>
<reference evidence="1" key="1">
    <citation type="submission" date="2018-11" db="EMBL/GenBank/DDBJ databases">
        <authorList>
            <consortium name="Genoscope - CEA"/>
            <person name="William W."/>
        </authorList>
    </citation>
    <scope>NUCLEOTIDE SEQUENCE</scope>
</reference>
<dbReference type="EMBL" id="LR031874">
    <property type="protein sequence ID" value="VDD24657.1"/>
    <property type="molecule type" value="Genomic_DNA"/>
</dbReference>
<name>A0A3P6D0Q4_BRAOL</name>